<dbReference type="Pfam" id="PF09335">
    <property type="entry name" value="VTT_dom"/>
    <property type="match status" value="1"/>
</dbReference>
<keyword evidence="4 7" id="KW-0812">Transmembrane</keyword>
<evidence type="ECO:0000256" key="6">
    <source>
        <dbReference type="ARBA" id="ARBA00023136"/>
    </source>
</evidence>
<evidence type="ECO:0000313" key="9">
    <source>
        <dbReference type="EMBL" id="EDX77987.1"/>
    </source>
</evidence>
<reference evidence="9 10" key="1">
    <citation type="submission" date="2008-07" db="EMBL/GenBank/DDBJ databases">
        <authorList>
            <person name="Tandeau de Marsac N."/>
            <person name="Ferriera S."/>
            <person name="Johnson J."/>
            <person name="Kravitz S."/>
            <person name="Beeson K."/>
            <person name="Sutton G."/>
            <person name="Rogers Y.-H."/>
            <person name="Friedman R."/>
            <person name="Frazier M."/>
            <person name="Venter J.C."/>
        </authorList>
    </citation>
    <scope>NUCLEOTIDE SEQUENCE [LARGE SCALE GENOMIC DNA]</scope>
    <source>
        <strain evidence="9 10">PCC 7420</strain>
    </source>
</reference>
<comment type="subcellular location">
    <subcellularLocation>
        <location evidence="1">Cell membrane</location>
        <topology evidence="1">Multi-pass membrane protein</topology>
    </subcellularLocation>
</comment>
<feature type="transmembrane region" description="Helical" evidence="7">
    <location>
        <begin position="56"/>
        <end position="78"/>
    </location>
</feature>
<name>B4VIT1_9CYAN</name>
<sequence length="214" mass="23458">MSFELLSLETIQELAHQYGYWVIFSGIALENTGVPLPGETITLVGGFLAGSGELNYWFVLASAITGAVLGDNCGYWIGKIGGWSFLLRLGGFFRIPEPQLVEVKRQFSENAARAVFFGRFVALLRIFAGPMAGIAEMPYSQFFLCNLAGAAVWASVMVSLSFFVGRIIPLETLVSWMAKFGIVALLLVIAWIGVSMWLESRKIKDVSISDQPSE</sequence>
<proteinExistence type="inferred from homology"/>
<evidence type="ECO:0000256" key="1">
    <source>
        <dbReference type="ARBA" id="ARBA00004651"/>
    </source>
</evidence>
<dbReference type="OrthoDB" id="9813426at2"/>
<feature type="transmembrane region" description="Helical" evidence="7">
    <location>
        <begin position="141"/>
        <end position="164"/>
    </location>
</feature>
<gene>
    <name evidence="9" type="ORF">MC7420_7725</name>
</gene>
<keyword evidence="6 7" id="KW-0472">Membrane</keyword>
<organism evidence="9 10">
    <name type="scientific">Coleofasciculus chthonoplastes PCC 7420</name>
    <dbReference type="NCBI Taxonomy" id="118168"/>
    <lineage>
        <taxon>Bacteria</taxon>
        <taxon>Bacillati</taxon>
        <taxon>Cyanobacteriota</taxon>
        <taxon>Cyanophyceae</taxon>
        <taxon>Coleofasciculales</taxon>
        <taxon>Coleofasciculaceae</taxon>
        <taxon>Coleofasciculus</taxon>
    </lineage>
</organism>
<dbReference type="PANTHER" id="PTHR42709:SF6">
    <property type="entry name" value="UNDECAPRENYL PHOSPHATE TRANSPORTER A"/>
    <property type="match status" value="1"/>
</dbReference>
<evidence type="ECO:0000256" key="5">
    <source>
        <dbReference type="ARBA" id="ARBA00022989"/>
    </source>
</evidence>
<evidence type="ECO:0000313" key="10">
    <source>
        <dbReference type="Proteomes" id="UP000003835"/>
    </source>
</evidence>
<evidence type="ECO:0000256" key="7">
    <source>
        <dbReference type="SAM" id="Phobius"/>
    </source>
</evidence>
<dbReference type="Proteomes" id="UP000003835">
    <property type="component" value="Unassembled WGS sequence"/>
</dbReference>
<feature type="transmembrane region" description="Helical" evidence="7">
    <location>
        <begin position="114"/>
        <end position="135"/>
    </location>
</feature>
<dbReference type="STRING" id="118168.MC7420_7725"/>
<dbReference type="EMBL" id="DS989842">
    <property type="protein sequence ID" value="EDX77987.1"/>
    <property type="molecule type" value="Genomic_DNA"/>
</dbReference>
<protein>
    <submittedName>
        <fullName evidence="9">SNARE associated Golgi protein</fullName>
    </submittedName>
</protein>
<dbReference type="InterPro" id="IPR032816">
    <property type="entry name" value="VTT_dom"/>
</dbReference>
<dbReference type="eggNOG" id="COG0586">
    <property type="taxonomic scope" value="Bacteria"/>
</dbReference>
<dbReference type="InterPro" id="IPR051311">
    <property type="entry name" value="DedA_domain"/>
</dbReference>
<comment type="similarity">
    <text evidence="2">Belongs to the DedA family.</text>
</comment>
<keyword evidence="10" id="KW-1185">Reference proteome</keyword>
<dbReference type="PANTHER" id="PTHR42709">
    <property type="entry name" value="ALKALINE PHOSPHATASE LIKE PROTEIN"/>
    <property type="match status" value="1"/>
</dbReference>
<evidence type="ECO:0000256" key="4">
    <source>
        <dbReference type="ARBA" id="ARBA00022692"/>
    </source>
</evidence>
<feature type="transmembrane region" description="Helical" evidence="7">
    <location>
        <begin position="176"/>
        <end position="198"/>
    </location>
</feature>
<dbReference type="HOGENOM" id="CLU_044208_4_2_3"/>
<feature type="domain" description="VTT" evidence="8">
    <location>
        <begin position="36"/>
        <end position="160"/>
    </location>
</feature>
<keyword evidence="5 7" id="KW-1133">Transmembrane helix</keyword>
<accession>B4VIT1</accession>
<dbReference type="RefSeq" id="WP_006098423.1">
    <property type="nucleotide sequence ID" value="NZ_DS989842.1"/>
</dbReference>
<evidence type="ECO:0000259" key="8">
    <source>
        <dbReference type="Pfam" id="PF09335"/>
    </source>
</evidence>
<evidence type="ECO:0000256" key="2">
    <source>
        <dbReference type="ARBA" id="ARBA00010792"/>
    </source>
</evidence>
<evidence type="ECO:0000256" key="3">
    <source>
        <dbReference type="ARBA" id="ARBA00022475"/>
    </source>
</evidence>
<dbReference type="AlphaFoldDB" id="B4VIT1"/>
<keyword evidence="3" id="KW-1003">Cell membrane</keyword>
<dbReference type="GO" id="GO:0005886">
    <property type="term" value="C:plasma membrane"/>
    <property type="evidence" value="ECO:0007669"/>
    <property type="project" value="UniProtKB-SubCell"/>
</dbReference>